<evidence type="ECO:0000313" key="4">
    <source>
        <dbReference type="EMBL" id="KAF0716841.1"/>
    </source>
</evidence>
<feature type="signal peptide" evidence="3">
    <location>
        <begin position="1"/>
        <end position="24"/>
    </location>
</feature>
<gene>
    <name evidence="5" type="primary">Aste57867_2636</name>
    <name evidence="4" type="ORF">As57867_002629</name>
    <name evidence="5" type="ORF">ASTE57867_2636</name>
</gene>
<sequence>MTRTSPPLWALLLLSLSIATMSSGGIWFALLDPTPPLMQACWRLSLTAAMQSAGVAYELHTDKALDAAFWRRFRRALPLTLTIGLALAAYFGSWGFSVAHTSLLDSLLLVCTTPLVLVVIMTLRWLYRRHDSSTQDTMMTQTPSLESSPLVRKPETVDDDDGVSCATSWFETIVCPRHALPPTWMEVLGATVGFAGVATLLATTPSSSSIDARHHASLLGNASALVGAVVLIVYLEGCASSRKWMPLFLYSFSVTSIGAVALGLASLVLESHTTLTGFGPAALLGCFGDGRRLALALGAAFFAGFFGHATMNVAIVYVSPLLISVAALSEPLIGSILGYLVGVQGAPDKVALVAAPLLLGGALLVTLGGRDVKTKSKLQATSDAA</sequence>
<dbReference type="OrthoDB" id="74158at2759"/>
<reference evidence="4" key="2">
    <citation type="submission" date="2019-06" db="EMBL/GenBank/DDBJ databases">
        <title>Genomics analysis of Aphanomyces spp. identifies a new class of oomycete effector associated with host adaptation.</title>
        <authorList>
            <person name="Gaulin E."/>
        </authorList>
    </citation>
    <scope>NUCLEOTIDE SEQUENCE</scope>
    <source>
        <strain evidence="4">CBS 578.67</strain>
    </source>
</reference>
<dbReference type="GO" id="GO:0016020">
    <property type="term" value="C:membrane"/>
    <property type="evidence" value="ECO:0007669"/>
    <property type="project" value="TreeGrafter"/>
</dbReference>
<feature type="transmembrane region" description="Helical" evidence="2">
    <location>
        <begin position="321"/>
        <end position="344"/>
    </location>
</feature>
<keyword evidence="3" id="KW-0732">Signal</keyword>
<dbReference type="PANTHER" id="PTHR22911:SF76">
    <property type="entry name" value="EAMA DOMAIN-CONTAINING PROTEIN"/>
    <property type="match status" value="1"/>
</dbReference>
<evidence type="ECO:0000313" key="5">
    <source>
        <dbReference type="EMBL" id="VFT79832.1"/>
    </source>
</evidence>
<feature type="transmembrane region" description="Helical" evidence="2">
    <location>
        <begin position="247"/>
        <end position="269"/>
    </location>
</feature>
<feature type="transmembrane region" description="Helical" evidence="2">
    <location>
        <begin position="293"/>
        <end position="314"/>
    </location>
</feature>
<evidence type="ECO:0000256" key="3">
    <source>
        <dbReference type="SAM" id="SignalP"/>
    </source>
</evidence>
<dbReference type="AlphaFoldDB" id="A0A485KAI4"/>
<keyword evidence="2" id="KW-0812">Transmembrane</keyword>
<reference evidence="5 6" key="1">
    <citation type="submission" date="2019-03" db="EMBL/GenBank/DDBJ databases">
        <authorList>
            <person name="Gaulin E."/>
            <person name="Dumas B."/>
        </authorList>
    </citation>
    <scope>NUCLEOTIDE SEQUENCE [LARGE SCALE GENOMIC DNA]</scope>
    <source>
        <strain evidence="5">CBS 568.67</strain>
    </source>
</reference>
<feature type="transmembrane region" description="Helical" evidence="2">
    <location>
        <begin position="350"/>
        <end position="369"/>
    </location>
</feature>
<evidence type="ECO:0000313" key="6">
    <source>
        <dbReference type="Proteomes" id="UP000332933"/>
    </source>
</evidence>
<keyword evidence="2" id="KW-0472">Membrane</keyword>
<dbReference type="Proteomes" id="UP000332933">
    <property type="component" value="Unassembled WGS sequence"/>
</dbReference>
<dbReference type="EMBL" id="VJMH01000345">
    <property type="protein sequence ID" value="KAF0716841.1"/>
    <property type="molecule type" value="Genomic_DNA"/>
</dbReference>
<feature type="chain" id="PRO_5036355369" evidence="3">
    <location>
        <begin position="25"/>
        <end position="385"/>
    </location>
</feature>
<feature type="transmembrane region" description="Helical" evidence="2">
    <location>
        <begin position="106"/>
        <end position="127"/>
    </location>
</feature>
<feature type="compositionally biased region" description="Polar residues" evidence="1">
    <location>
        <begin position="137"/>
        <end position="147"/>
    </location>
</feature>
<dbReference type="PANTHER" id="PTHR22911">
    <property type="entry name" value="ACYL-MALONYL CONDENSING ENZYME-RELATED"/>
    <property type="match status" value="1"/>
</dbReference>
<feature type="transmembrane region" description="Helical" evidence="2">
    <location>
        <begin position="216"/>
        <end position="235"/>
    </location>
</feature>
<name>A0A485KAI4_9STRA</name>
<evidence type="ECO:0000256" key="2">
    <source>
        <dbReference type="SAM" id="Phobius"/>
    </source>
</evidence>
<keyword evidence="6" id="KW-1185">Reference proteome</keyword>
<protein>
    <submittedName>
        <fullName evidence="5">Aste57867_2636 protein</fullName>
    </submittedName>
</protein>
<proteinExistence type="predicted"/>
<feature type="region of interest" description="Disordered" evidence="1">
    <location>
        <begin position="137"/>
        <end position="156"/>
    </location>
</feature>
<dbReference type="EMBL" id="CAADRA010000345">
    <property type="protein sequence ID" value="VFT79832.1"/>
    <property type="molecule type" value="Genomic_DNA"/>
</dbReference>
<feature type="transmembrane region" description="Helical" evidence="2">
    <location>
        <begin position="79"/>
        <end position="100"/>
    </location>
</feature>
<evidence type="ECO:0000256" key="1">
    <source>
        <dbReference type="SAM" id="MobiDB-lite"/>
    </source>
</evidence>
<organism evidence="5 6">
    <name type="scientific">Aphanomyces stellatus</name>
    <dbReference type="NCBI Taxonomy" id="120398"/>
    <lineage>
        <taxon>Eukaryota</taxon>
        <taxon>Sar</taxon>
        <taxon>Stramenopiles</taxon>
        <taxon>Oomycota</taxon>
        <taxon>Saprolegniomycetes</taxon>
        <taxon>Saprolegniales</taxon>
        <taxon>Verrucalvaceae</taxon>
        <taxon>Aphanomyces</taxon>
    </lineage>
</organism>
<feature type="transmembrane region" description="Helical" evidence="2">
    <location>
        <begin position="187"/>
        <end position="204"/>
    </location>
</feature>
<keyword evidence="2" id="KW-1133">Transmembrane helix</keyword>
<accession>A0A485KAI4</accession>